<evidence type="ECO:0000256" key="1">
    <source>
        <dbReference type="SAM" id="MobiDB-lite"/>
    </source>
</evidence>
<evidence type="ECO:0000313" key="2">
    <source>
        <dbReference type="EMBL" id="KAJ8489078.1"/>
    </source>
</evidence>
<name>A0AAD7U0Q0_9APHY</name>
<protein>
    <submittedName>
        <fullName evidence="2">Uncharacterized protein</fullName>
    </submittedName>
</protein>
<reference evidence="2" key="1">
    <citation type="submission" date="2022-11" db="EMBL/GenBank/DDBJ databases">
        <title>Genome Sequence of Cubamyces cubensis.</title>
        <authorList>
            <person name="Buettner E."/>
        </authorList>
    </citation>
    <scope>NUCLEOTIDE SEQUENCE</scope>
    <source>
        <strain evidence="2">MPL-01</strain>
    </source>
</reference>
<sequence>MAKTIGRIFYSPSPRSYAVIRLNPEEMVRQFDDAQALREARAMQPKSYLIYLQLERALPWPDQPWYRFEIEPIATTLRPEDEAQGITSDMCIPIFPNTSHPNGRESLQPSPEGLFPYDNCYHWFQPKLVDVRIKARPELFDETNAVSISVRTHIRTLMHLLDEDDDKMYARIQKMRQEESAAIKPPPENAPNASQSVDISGSCDAVREVPVDLKDADVSSLCSARSSHSNHSLDNLAAMDIFSGPNDDVELVPLVDLWISELGDQLNQEDIPDPQEMYAEFEHIAKIVKEARIRSYAALTAPEAVSDDDPSSCTRQRHRKKRDYSVVRLSKHWRGLRKRAKRLSSRLERVLCIPRLVIWP</sequence>
<feature type="region of interest" description="Disordered" evidence="1">
    <location>
        <begin position="304"/>
        <end position="323"/>
    </location>
</feature>
<feature type="region of interest" description="Disordered" evidence="1">
    <location>
        <begin position="178"/>
        <end position="197"/>
    </location>
</feature>
<gene>
    <name evidence="2" type="ORF">ONZ51_g3168</name>
</gene>
<organism evidence="2 3">
    <name type="scientific">Trametes cubensis</name>
    <dbReference type="NCBI Taxonomy" id="1111947"/>
    <lineage>
        <taxon>Eukaryota</taxon>
        <taxon>Fungi</taxon>
        <taxon>Dikarya</taxon>
        <taxon>Basidiomycota</taxon>
        <taxon>Agaricomycotina</taxon>
        <taxon>Agaricomycetes</taxon>
        <taxon>Polyporales</taxon>
        <taxon>Polyporaceae</taxon>
        <taxon>Trametes</taxon>
    </lineage>
</organism>
<comment type="caution">
    <text evidence="2">The sequence shown here is derived from an EMBL/GenBank/DDBJ whole genome shotgun (WGS) entry which is preliminary data.</text>
</comment>
<dbReference type="Proteomes" id="UP001215151">
    <property type="component" value="Unassembled WGS sequence"/>
</dbReference>
<evidence type="ECO:0000313" key="3">
    <source>
        <dbReference type="Proteomes" id="UP001215151"/>
    </source>
</evidence>
<proteinExistence type="predicted"/>
<keyword evidence="3" id="KW-1185">Reference proteome</keyword>
<accession>A0AAD7U0Q0</accession>
<dbReference type="EMBL" id="JAPEVG010000054">
    <property type="protein sequence ID" value="KAJ8489078.1"/>
    <property type="molecule type" value="Genomic_DNA"/>
</dbReference>
<dbReference type="AlphaFoldDB" id="A0AAD7U0Q0"/>